<comment type="catalytic activity">
    <reaction evidence="29">
        <text>octanoyl-CoA + acetyl-CoA = 3-oxodecanoyl-CoA + CoA</text>
        <dbReference type="Rhea" id="RHEA:31087"/>
        <dbReference type="ChEBI" id="CHEBI:57287"/>
        <dbReference type="ChEBI" id="CHEBI:57288"/>
        <dbReference type="ChEBI" id="CHEBI:57386"/>
        <dbReference type="ChEBI" id="CHEBI:62548"/>
    </reaction>
    <physiologicalReaction direction="right-to-left" evidence="29">
        <dbReference type="Rhea" id="RHEA:31089"/>
    </physiologicalReaction>
</comment>
<keyword evidence="10" id="KW-0276">Fatty acid metabolism</keyword>
<comment type="catalytic activity">
    <reaction evidence="25">
        <text>decanoyl-CoA + acetyl-CoA = 3-oxododecanoyl-CoA + CoA</text>
        <dbReference type="Rhea" id="RHEA:31183"/>
        <dbReference type="ChEBI" id="CHEBI:57287"/>
        <dbReference type="ChEBI" id="CHEBI:57288"/>
        <dbReference type="ChEBI" id="CHEBI:61430"/>
        <dbReference type="ChEBI" id="CHEBI:62615"/>
    </reaction>
    <physiologicalReaction direction="right-to-left" evidence="25">
        <dbReference type="Rhea" id="RHEA:31185"/>
    </physiologicalReaction>
</comment>
<dbReference type="Gene3D" id="3.40.47.10">
    <property type="match status" value="1"/>
</dbReference>
<dbReference type="GO" id="GO:0005743">
    <property type="term" value="C:mitochondrial inner membrane"/>
    <property type="evidence" value="ECO:0007669"/>
    <property type="project" value="UniProtKB-SubCell"/>
</dbReference>
<evidence type="ECO:0000256" key="30">
    <source>
        <dbReference type="RuleBase" id="RU003557"/>
    </source>
</evidence>
<keyword evidence="16 30" id="KW-0012">Acyltransferase</keyword>
<feature type="domain" description="Thiolase C-terminal" evidence="33">
    <location>
        <begin position="348"/>
        <end position="478"/>
    </location>
</feature>
<evidence type="ECO:0000256" key="1">
    <source>
        <dbReference type="ARBA" id="ARBA00004240"/>
    </source>
</evidence>
<comment type="function">
    <text evidence="21">Mitochondrial trifunctional enzyme catalyzes the last three of the four reactions of the mitochondrial beta-oxidation pathway. The mitochondrial beta-oxidation pathway is the major energy-producing process in tissues and is performed through four consecutive reactions breaking down fatty acids into acetyl-CoA. Among the enzymes involved in this pathway, the trifunctional enzyme exhibits specificity for long-chain fatty acids. Mitochondrial trifunctional enzyme is a heterotetrameric complex composed of two proteins, the trifunctional enzyme subunit alpha/HADHA carries the 2,3-enoyl-CoA hydratase and the 3-hydroxyacyl-CoA dehydrogenase activities, while the trifunctional enzyme subunit beta/HADHB described here bears the 3-ketoacyl-CoA thiolase activity.</text>
</comment>
<keyword evidence="8" id="KW-0999">Mitochondrion inner membrane</keyword>
<dbReference type="GO" id="GO:0016507">
    <property type="term" value="C:mitochondrial fatty acid beta-oxidation multienzyme complex"/>
    <property type="evidence" value="ECO:0007669"/>
    <property type="project" value="UniProtKB-ARBA"/>
</dbReference>
<dbReference type="EC" id="2.3.1.16" evidence="18"/>
<evidence type="ECO:0000256" key="5">
    <source>
        <dbReference type="ARBA" id="ARBA00010982"/>
    </source>
</evidence>
<dbReference type="EC" id="2.3.1.155" evidence="17"/>
<evidence type="ECO:0000256" key="31">
    <source>
        <dbReference type="SAM" id="SignalP"/>
    </source>
</evidence>
<keyword evidence="11" id="KW-0809">Transit peptide</keyword>
<keyword evidence="31" id="KW-0732">Signal</keyword>
<evidence type="ECO:0000256" key="4">
    <source>
        <dbReference type="ARBA" id="ARBA00005189"/>
    </source>
</evidence>
<evidence type="ECO:0000256" key="17">
    <source>
        <dbReference type="ARBA" id="ARBA00024058"/>
    </source>
</evidence>
<evidence type="ECO:0000256" key="28">
    <source>
        <dbReference type="ARBA" id="ARBA00049270"/>
    </source>
</evidence>
<dbReference type="EMBL" id="VSWD01000010">
    <property type="protein sequence ID" value="KAK3092043.1"/>
    <property type="molecule type" value="Genomic_DNA"/>
</dbReference>
<evidence type="ECO:0000256" key="27">
    <source>
        <dbReference type="ARBA" id="ARBA00049178"/>
    </source>
</evidence>
<dbReference type="GO" id="GO:0003988">
    <property type="term" value="F:acetyl-CoA C-acyltransferase activity"/>
    <property type="evidence" value="ECO:0007669"/>
    <property type="project" value="UniProtKB-EC"/>
</dbReference>
<dbReference type="InterPro" id="IPR020613">
    <property type="entry name" value="Thiolase_CS"/>
</dbReference>
<name>A0AA88XUM3_PINIB</name>
<feature type="chain" id="PRO_5041677549" description="Trifunctional enzyme subunit beta, mitochondrial" evidence="31">
    <location>
        <begin position="28"/>
        <end position="555"/>
    </location>
</feature>
<evidence type="ECO:0000256" key="16">
    <source>
        <dbReference type="ARBA" id="ARBA00023315"/>
    </source>
</evidence>
<reference evidence="34" key="1">
    <citation type="submission" date="2019-08" db="EMBL/GenBank/DDBJ databases">
        <title>The improved chromosome-level genome for the pearl oyster Pinctada fucata martensii using PacBio sequencing and Hi-C.</title>
        <authorList>
            <person name="Zheng Z."/>
        </authorList>
    </citation>
    <scope>NUCLEOTIDE SEQUENCE</scope>
    <source>
        <strain evidence="34">ZZ-2019</strain>
        <tissue evidence="34">Adductor muscle</tissue>
    </source>
</reference>
<evidence type="ECO:0000256" key="15">
    <source>
        <dbReference type="ARBA" id="ARBA00023136"/>
    </source>
</evidence>
<dbReference type="NCBIfam" id="TIGR01930">
    <property type="entry name" value="AcCoA-C-Actrans"/>
    <property type="match status" value="1"/>
</dbReference>
<evidence type="ECO:0000256" key="23">
    <source>
        <dbReference type="ARBA" id="ARBA00047485"/>
    </source>
</evidence>
<dbReference type="PANTHER" id="PTHR18919">
    <property type="entry name" value="ACETYL-COA C-ACYLTRANSFERASE"/>
    <property type="match status" value="1"/>
</dbReference>
<dbReference type="PROSITE" id="PS00098">
    <property type="entry name" value="THIOLASE_1"/>
    <property type="match status" value="1"/>
</dbReference>
<dbReference type="GO" id="GO:0006635">
    <property type="term" value="P:fatty acid beta-oxidation"/>
    <property type="evidence" value="ECO:0007669"/>
    <property type="project" value="TreeGrafter"/>
</dbReference>
<evidence type="ECO:0000256" key="2">
    <source>
        <dbReference type="ARBA" id="ARBA00004273"/>
    </source>
</evidence>
<dbReference type="CDD" id="cd00751">
    <property type="entry name" value="thiolase"/>
    <property type="match status" value="1"/>
</dbReference>
<dbReference type="InterPro" id="IPR020615">
    <property type="entry name" value="Thiolase_acyl_enz_int_AS"/>
</dbReference>
<comment type="caution">
    <text evidence="34">The sequence shown here is derived from an EMBL/GenBank/DDBJ whole genome shotgun (WGS) entry which is preliminary data.</text>
</comment>
<evidence type="ECO:0000256" key="25">
    <source>
        <dbReference type="ARBA" id="ARBA00048004"/>
    </source>
</evidence>
<proteinExistence type="inferred from homology"/>
<evidence type="ECO:0000256" key="8">
    <source>
        <dbReference type="ARBA" id="ARBA00022792"/>
    </source>
</evidence>
<evidence type="ECO:0000256" key="20">
    <source>
        <dbReference type="ARBA" id="ARBA00043259"/>
    </source>
</evidence>
<gene>
    <name evidence="34" type="ORF">FSP39_024688</name>
</gene>
<comment type="pathway">
    <text evidence="4">Lipid metabolism.</text>
</comment>
<dbReference type="InterPro" id="IPR020616">
    <property type="entry name" value="Thiolase_N"/>
</dbReference>
<feature type="signal peptide" evidence="31">
    <location>
        <begin position="1"/>
        <end position="27"/>
    </location>
</feature>
<evidence type="ECO:0000256" key="11">
    <source>
        <dbReference type="ARBA" id="ARBA00022946"/>
    </source>
</evidence>
<keyword evidence="12" id="KW-0007">Acetylation</keyword>
<evidence type="ECO:0000313" key="34">
    <source>
        <dbReference type="EMBL" id="KAK3092043.1"/>
    </source>
</evidence>
<evidence type="ECO:0000259" key="33">
    <source>
        <dbReference type="Pfam" id="PF02803"/>
    </source>
</evidence>
<dbReference type="SUPFAM" id="SSF53901">
    <property type="entry name" value="Thiolase-like"/>
    <property type="match status" value="2"/>
</dbReference>
<dbReference type="InterPro" id="IPR002155">
    <property type="entry name" value="Thiolase"/>
</dbReference>
<keyword evidence="14" id="KW-0496">Mitochondrion</keyword>
<keyword evidence="13" id="KW-0443">Lipid metabolism</keyword>
<dbReference type="GO" id="GO:0005741">
    <property type="term" value="C:mitochondrial outer membrane"/>
    <property type="evidence" value="ECO:0007669"/>
    <property type="project" value="UniProtKB-SubCell"/>
</dbReference>
<evidence type="ECO:0000256" key="24">
    <source>
        <dbReference type="ARBA" id="ARBA00048001"/>
    </source>
</evidence>
<dbReference type="FunFam" id="3.40.47.10:FF:000020">
    <property type="entry name" value="Putative trifunctional enzyme subunit beta mitochondrial"/>
    <property type="match status" value="1"/>
</dbReference>
<evidence type="ECO:0000256" key="7">
    <source>
        <dbReference type="ARBA" id="ARBA00022787"/>
    </source>
</evidence>
<dbReference type="Pfam" id="PF00108">
    <property type="entry name" value="Thiolase_N"/>
    <property type="match status" value="1"/>
</dbReference>
<keyword evidence="6 30" id="KW-0808">Transferase</keyword>
<dbReference type="Proteomes" id="UP001186944">
    <property type="component" value="Unassembled WGS sequence"/>
</dbReference>
<evidence type="ECO:0000256" key="22">
    <source>
        <dbReference type="ARBA" id="ARBA00046418"/>
    </source>
</evidence>
<comment type="catalytic activity">
    <reaction evidence="27">
        <text>an acyl-CoA + acetyl-CoA = a 3-oxoacyl-CoA + CoA</text>
        <dbReference type="Rhea" id="RHEA:21564"/>
        <dbReference type="ChEBI" id="CHEBI:57287"/>
        <dbReference type="ChEBI" id="CHEBI:57288"/>
        <dbReference type="ChEBI" id="CHEBI:58342"/>
        <dbReference type="ChEBI" id="CHEBI:90726"/>
        <dbReference type="EC" id="2.3.1.16"/>
    </reaction>
    <physiologicalReaction direction="right-to-left" evidence="27">
        <dbReference type="Rhea" id="RHEA:21566"/>
    </physiologicalReaction>
</comment>
<comment type="subunit">
    <text evidence="22">Heterotetramer of 2 alpha/HADHA and 2 beta/HADHB subunits; forms the mitochondrial trifunctional enzyme. Also purified as higher order heterooligomers including a 4 alpha/HADHA and 4 beta/HADHB heterooligomer which physiological significance remains unclear. The mitochondrial trifunctional enzyme interacts with MTLN. Interacts with RSAD2/viperin.</text>
</comment>
<dbReference type="InterPro" id="IPR020617">
    <property type="entry name" value="Thiolase_C"/>
</dbReference>
<evidence type="ECO:0000259" key="32">
    <source>
        <dbReference type="Pfam" id="PF00108"/>
    </source>
</evidence>
<dbReference type="GO" id="GO:0050633">
    <property type="term" value="F:acetyl-CoA C-myristoyltransferase activity"/>
    <property type="evidence" value="ECO:0007669"/>
    <property type="project" value="UniProtKB-EC"/>
</dbReference>
<dbReference type="GO" id="GO:0005783">
    <property type="term" value="C:endoplasmic reticulum"/>
    <property type="evidence" value="ECO:0007669"/>
    <property type="project" value="UniProtKB-SubCell"/>
</dbReference>
<keyword evidence="7" id="KW-1000">Mitochondrion outer membrane</keyword>
<dbReference type="PROSITE" id="PS00737">
    <property type="entry name" value="THIOLASE_2"/>
    <property type="match status" value="1"/>
</dbReference>
<sequence>MYLSSTKKMYSLLSFLALLVSDQSSLCDHPLSGVRPVHGVRCIASSASQYASAKPSKKTLSKPNVRNIVLVEGVRTPFLQSGTQYKNLMPHDLARTALQGLVKKTGVRKDEVDYIVYGTVIQEVKTSNVAREAALGAGFSNKIPAHTVTQACISSNQAIATAVGLIAAGQCESVVAGGVEFMSDVPIRHSRNMRKLMLSMNKAKTTGARLGLISQMLKPKNLVPELPAVAEFSTNETMGHSADRLCAAFGISRKEQDEFALRSHTLAKEATDKGYLTDVLTYKVPGVAEPVSRDNGIRPSSMEQMTKLKPAFIKPHGTITAANASFLTDGGSACLIMSEEQALARGFKPKAYLRDFVFVSQDPKDQLLLGPAYATPKVLEKAGLTMDDISVFEYHEAFAGQILSNLKAMDSEWFAQNQMGRKTKVGVPPMEKFNIWGGSLSLGHPFGATGVRLVTTAANRLIKEDGQYALVAACAAGGLDFINIGIVMIGKVKDLTLQNSKHTLVPHVLIPNRPLWSVSGQLALSAEVMANVKVFADGQTDRQKDGQSDYYRAPA</sequence>
<comment type="catalytic activity">
    <reaction evidence="26">
        <text>butanoyl-CoA + acetyl-CoA = 3-oxohexanoyl-CoA + CoA</text>
        <dbReference type="Rhea" id="RHEA:31111"/>
        <dbReference type="ChEBI" id="CHEBI:57287"/>
        <dbReference type="ChEBI" id="CHEBI:57288"/>
        <dbReference type="ChEBI" id="CHEBI:57371"/>
        <dbReference type="ChEBI" id="CHEBI:62418"/>
    </reaction>
    <physiologicalReaction direction="right-to-left" evidence="26">
        <dbReference type="Rhea" id="RHEA:31113"/>
    </physiologicalReaction>
</comment>
<evidence type="ECO:0000256" key="12">
    <source>
        <dbReference type="ARBA" id="ARBA00022990"/>
    </source>
</evidence>
<organism evidence="34 35">
    <name type="scientific">Pinctada imbricata</name>
    <name type="common">Atlantic pearl-oyster</name>
    <name type="synonym">Pinctada martensii</name>
    <dbReference type="NCBI Taxonomy" id="66713"/>
    <lineage>
        <taxon>Eukaryota</taxon>
        <taxon>Metazoa</taxon>
        <taxon>Spiralia</taxon>
        <taxon>Lophotrochozoa</taxon>
        <taxon>Mollusca</taxon>
        <taxon>Bivalvia</taxon>
        <taxon>Autobranchia</taxon>
        <taxon>Pteriomorphia</taxon>
        <taxon>Pterioida</taxon>
        <taxon>Pterioidea</taxon>
        <taxon>Pteriidae</taxon>
        <taxon>Pinctada</taxon>
    </lineage>
</organism>
<evidence type="ECO:0000256" key="14">
    <source>
        <dbReference type="ARBA" id="ARBA00023128"/>
    </source>
</evidence>
<comment type="catalytic activity">
    <reaction evidence="28">
        <text>dodecanoyl-CoA + acetyl-CoA = 3-oxotetradecanoyl-CoA + CoA</text>
        <dbReference type="Rhea" id="RHEA:31091"/>
        <dbReference type="ChEBI" id="CHEBI:57287"/>
        <dbReference type="ChEBI" id="CHEBI:57288"/>
        <dbReference type="ChEBI" id="CHEBI:57375"/>
        <dbReference type="ChEBI" id="CHEBI:62543"/>
    </reaction>
    <physiologicalReaction direction="right-to-left" evidence="28">
        <dbReference type="Rhea" id="RHEA:31093"/>
    </physiologicalReaction>
</comment>
<comment type="similarity">
    <text evidence="5 30">Belongs to the thiolase-like superfamily. Thiolase family.</text>
</comment>
<dbReference type="InterPro" id="IPR016039">
    <property type="entry name" value="Thiolase-like"/>
</dbReference>
<keyword evidence="9" id="KW-0256">Endoplasmic reticulum</keyword>
<evidence type="ECO:0000256" key="9">
    <source>
        <dbReference type="ARBA" id="ARBA00022824"/>
    </source>
</evidence>
<dbReference type="AlphaFoldDB" id="A0AA88XUM3"/>
<evidence type="ECO:0000256" key="21">
    <source>
        <dbReference type="ARBA" id="ARBA00045672"/>
    </source>
</evidence>
<comment type="subcellular location">
    <subcellularLocation>
        <location evidence="1">Endoplasmic reticulum</location>
    </subcellularLocation>
    <subcellularLocation>
        <location evidence="2">Mitochondrion inner membrane</location>
    </subcellularLocation>
    <subcellularLocation>
        <location evidence="3">Mitochondrion outer membrane</location>
    </subcellularLocation>
</comment>
<comment type="catalytic activity">
    <reaction evidence="24">
        <text>hexanoyl-CoA + acetyl-CoA = 3-oxooctanoyl-CoA + CoA</text>
        <dbReference type="Rhea" id="RHEA:31203"/>
        <dbReference type="ChEBI" id="CHEBI:57287"/>
        <dbReference type="ChEBI" id="CHEBI:57288"/>
        <dbReference type="ChEBI" id="CHEBI:62619"/>
        <dbReference type="ChEBI" id="CHEBI:62620"/>
    </reaction>
    <physiologicalReaction direction="right-to-left" evidence="24">
        <dbReference type="Rhea" id="RHEA:31205"/>
    </physiologicalReaction>
</comment>
<comment type="catalytic activity">
    <reaction evidence="23">
        <text>tetradecanoyl-CoA + acetyl-CoA = 3-oxohexadecanoyl-CoA + CoA</text>
        <dbReference type="Rhea" id="RHEA:18161"/>
        <dbReference type="ChEBI" id="CHEBI:57287"/>
        <dbReference type="ChEBI" id="CHEBI:57288"/>
        <dbReference type="ChEBI" id="CHEBI:57349"/>
        <dbReference type="ChEBI" id="CHEBI:57385"/>
        <dbReference type="EC" id="2.3.1.155"/>
    </reaction>
    <physiologicalReaction direction="right-to-left" evidence="23">
        <dbReference type="Rhea" id="RHEA:18163"/>
    </physiologicalReaction>
</comment>
<evidence type="ECO:0000256" key="29">
    <source>
        <dbReference type="ARBA" id="ARBA00049542"/>
    </source>
</evidence>
<keyword evidence="15" id="KW-0472">Membrane</keyword>
<evidence type="ECO:0000256" key="13">
    <source>
        <dbReference type="ARBA" id="ARBA00023098"/>
    </source>
</evidence>
<evidence type="ECO:0000256" key="26">
    <source>
        <dbReference type="ARBA" id="ARBA00048553"/>
    </source>
</evidence>
<evidence type="ECO:0000256" key="18">
    <source>
        <dbReference type="ARBA" id="ARBA00024073"/>
    </source>
</evidence>
<evidence type="ECO:0000256" key="6">
    <source>
        <dbReference type="ARBA" id="ARBA00022679"/>
    </source>
</evidence>
<evidence type="ECO:0000256" key="3">
    <source>
        <dbReference type="ARBA" id="ARBA00004294"/>
    </source>
</evidence>
<evidence type="ECO:0000256" key="19">
    <source>
        <dbReference type="ARBA" id="ARBA00039414"/>
    </source>
</evidence>
<dbReference type="PANTHER" id="PTHR18919:SF153">
    <property type="entry name" value="TRIFUNCTIONAL ENZYME SUBUNIT BETA, MITOCHONDRIAL"/>
    <property type="match status" value="1"/>
</dbReference>
<feature type="domain" description="Thiolase N-terminal" evidence="32">
    <location>
        <begin position="68"/>
        <end position="340"/>
    </location>
</feature>
<accession>A0AA88XUM3</accession>
<keyword evidence="35" id="KW-1185">Reference proteome</keyword>
<protein>
    <recommendedName>
        <fullName evidence="19">Trifunctional enzyme subunit beta, mitochondrial</fullName>
        <ecNumber evidence="17">2.3.1.155</ecNumber>
        <ecNumber evidence="18">2.3.1.16</ecNumber>
    </recommendedName>
    <alternativeName>
        <fullName evidence="20">TP-beta</fullName>
    </alternativeName>
</protein>
<evidence type="ECO:0000256" key="10">
    <source>
        <dbReference type="ARBA" id="ARBA00022832"/>
    </source>
</evidence>
<dbReference type="Pfam" id="PF02803">
    <property type="entry name" value="Thiolase_C"/>
    <property type="match status" value="1"/>
</dbReference>
<evidence type="ECO:0000313" key="35">
    <source>
        <dbReference type="Proteomes" id="UP001186944"/>
    </source>
</evidence>